<evidence type="ECO:0000313" key="1">
    <source>
        <dbReference type="EMBL" id="KIM81379.1"/>
    </source>
</evidence>
<evidence type="ECO:0000313" key="2">
    <source>
        <dbReference type="Proteomes" id="UP000054166"/>
    </source>
</evidence>
<dbReference type="InParanoid" id="A0A0C3FNP6"/>
<dbReference type="EMBL" id="KN832999">
    <property type="protein sequence ID" value="KIM81379.1"/>
    <property type="molecule type" value="Genomic_DNA"/>
</dbReference>
<name>A0A0C3FNP6_PILCF</name>
<sequence>MLAKKKVSYLSSCSVIVGIILNLDESPAYTAPNTQNDWDLHSAFVDFRNWSGVEAESWGP</sequence>
<dbReference type="Proteomes" id="UP000054166">
    <property type="component" value="Unassembled WGS sequence"/>
</dbReference>
<gene>
    <name evidence="1" type="ORF">PILCRDRAFT_821459</name>
</gene>
<dbReference type="AlphaFoldDB" id="A0A0C3FNP6"/>
<accession>A0A0C3FNP6</accession>
<reference evidence="1 2" key="1">
    <citation type="submission" date="2014-04" db="EMBL/GenBank/DDBJ databases">
        <authorList>
            <consortium name="DOE Joint Genome Institute"/>
            <person name="Kuo A."/>
            <person name="Tarkka M."/>
            <person name="Buscot F."/>
            <person name="Kohler A."/>
            <person name="Nagy L.G."/>
            <person name="Floudas D."/>
            <person name="Copeland A."/>
            <person name="Barry K.W."/>
            <person name="Cichocki N."/>
            <person name="Veneault-Fourrey C."/>
            <person name="LaButti K."/>
            <person name="Lindquist E.A."/>
            <person name="Lipzen A."/>
            <person name="Lundell T."/>
            <person name="Morin E."/>
            <person name="Murat C."/>
            <person name="Sun H."/>
            <person name="Tunlid A."/>
            <person name="Henrissat B."/>
            <person name="Grigoriev I.V."/>
            <person name="Hibbett D.S."/>
            <person name="Martin F."/>
            <person name="Nordberg H.P."/>
            <person name="Cantor M.N."/>
            <person name="Hua S.X."/>
        </authorList>
    </citation>
    <scope>NUCLEOTIDE SEQUENCE [LARGE SCALE GENOMIC DNA]</scope>
    <source>
        <strain evidence="1 2">F 1598</strain>
    </source>
</reference>
<organism evidence="1 2">
    <name type="scientific">Piloderma croceum (strain F 1598)</name>
    <dbReference type="NCBI Taxonomy" id="765440"/>
    <lineage>
        <taxon>Eukaryota</taxon>
        <taxon>Fungi</taxon>
        <taxon>Dikarya</taxon>
        <taxon>Basidiomycota</taxon>
        <taxon>Agaricomycotina</taxon>
        <taxon>Agaricomycetes</taxon>
        <taxon>Agaricomycetidae</taxon>
        <taxon>Atheliales</taxon>
        <taxon>Atheliaceae</taxon>
        <taxon>Piloderma</taxon>
    </lineage>
</organism>
<reference evidence="2" key="2">
    <citation type="submission" date="2015-01" db="EMBL/GenBank/DDBJ databases">
        <title>Evolutionary Origins and Diversification of the Mycorrhizal Mutualists.</title>
        <authorList>
            <consortium name="DOE Joint Genome Institute"/>
            <consortium name="Mycorrhizal Genomics Consortium"/>
            <person name="Kohler A."/>
            <person name="Kuo A."/>
            <person name="Nagy L.G."/>
            <person name="Floudas D."/>
            <person name="Copeland A."/>
            <person name="Barry K.W."/>
            <person name="Cichocki N."/>
            <person name="Veneault-Fourrey C."/>
            <person name="LaButti K."/>
            <person name="Lindquist E.A."/>
            <person name="Lipzen A."/>
            <person name="Lundell T."/>
            <person name="Morin E."/>
            <person name="Murat C."/>
            <person name="Riley R."/>
            <person name="Ohm R."/>
            <person name="Sun H."/>
            <person name="Tunlid A."/>
            <person name="Henrissat B."/>
            <person name="Grigoriev I.V."/>
            <person name="Hibbett D.S."/>
            <person name="Martin F."/>
        </authorList>
    </citation>
    <scope>NUCLEOTIDE SEQUENCE [LARGE SCALE GENOMIC DNA]</scope>
    <source>
        <strain evidence="2">F 1598</strain>
    </source>
</reference>
<dbReference type="HOGENOM" id="CLU_2942610_0_0_1"/>
<protein>
    <submittedName>
        <fullName evidence="1">Uncharacterized protein</fullName>
    </submittedName>
</protein>
<keyword evidence="2" id="KW-1185">Reference proteome</keyword>
<proteinExistence type="predicted"/>